<dbReference type="Pfam" id="PF12239">
    <property type="entry name" value="DUF3605"/>
    <property type="match status" value="1"/>
</dbReference>
<comment type="caution">
    <text evidence="2">The sequence shown here is derived from an EMBL/GenBank/DDBJ whole genome shotgun (WGS) entry which is preliminary data.</text>
</comment>
<proteinExistence type="predicted"/>
<feature type="compositionally biased region" description="Low complexity" evidence="1">
    <location>
        <begin position="1"/>
        <end position="29"/>
    </location>
</feature>
<protein>
    <submittedName>
        <fullName evidence="2">Uncharacterized protein</fullName>
    </submittedName>
</protein>
<name>A0A9W8LGV0_9FUNG</name>
<dbReference type="EMBL" id="JANBUL010000229">
    <property type="protein sequence ID" value="KAJ2778433.1"/>
    <property type="molecule type" value="Genomic_DNA"/>
</dbReference>
<dbReference type="InterPro" id="IPR022036">
    <property type="entry name" value="DUF3605"/>
</dbReference>
<dbReference type="GO" id="GO:0006044">
    <property type="term" value="P:N-acetylglucosamine metabolic process"/>
    <property type="evidence" value="ECO:0007669"/>
    <property type="project" value="TreeGrafter"/>
</dbReference>
<keyword evidence="3" id="KW-1185">Reference proteome</keyword>
<sequence length="203" mass="22040">MTRLYAGPGAQTAQAPAGHARPWAAAGPGCTAPHADEAEAAARRASVDRPVSWERLGALVASGDLSSIGRCYETQLVYERHKARVRQRHATMAGYLATEPLAGFAAQTRAPGFDPRSPMVASDFSLRANDFPYYTDDGIEHWVLWCKKRLQPGSVAPAAAAQAIVRRFGPDAEWVYLVNPVHRQSVPQLSHAHVFVKRSTARG</sequence>
<reference evidence="2" key="1">
    <citation type="submission" date="2022-07" db="EMBL/GenBank/DDBJ databases">
        <title>Phylogenomic reconstructions and comparative analyses of Kickxellomycotina fungi.</title>
        <authorList>
            <person name="Reynolds N.K."/>
            <person name="Stajich J.E."/>
            <person name="Barry K."/>
            <person name="Grigoriev I.V."/>
            <person name="Crous P."/>
            <person name="Smith M.E."/>
        </authorList>
    </citation>
    <scope>NUCLEOTIDE SEQUENCE</scope>
    <source>
        <strain evidence="2">NBRC 105414</strain>
    </source>
</reference>
<evidence type="ECO:0000256" key="1">
    <source>
        <dbReference type="SAM" id="MobiDB-lite"/>
    </source>
</evidence>
<organism evidence="2 3">
    <name type="scientific">Coemansia javaensis</name>
    <dbReference type="NCBI Taxonomy" id="2761396"/>
    <lineage>
        <taxon>Eukaryota</taxon>
        <taxon>Fungi</taxon>
        <taxon>Fungi incertae sedis</taxon>
        <taxon>Zoopagomycota</taxon>
        <taxon>Kickxellomycotina</taxon>
        <taxon>Kickxellomycetes</taxon>
        <taxon>Kickxellales</taxon>
        <taxon>Kickxellaceae</taxon>
        <taxon>Coemansia</taxon>
    </lineage>
</organism>
<dbReference type="OrthoDB" id="498286at2759"/>
<feature type="region of interest" description="Disordered" evidence="1">
    <location>
        <begin position="1"/>
        <end position="31"/>
    </location>
</feature>
<evidence type="ECO:0000313" key="2">
    <source>
        <dbReference type="EMBL" id="KAJ2778433.1"/>
    </source>
</evidence>
<gene>
    <name evidence="2" type="ORF">H4R18_004593</name>
</gene>
<dbReference type="GO" id="GO:0005737">
    <property type="term" value="C:cytoplasm"/>
    <property type="evidence" value="ECO:0007669"/>
    <property type="project" value="TreeGrafter"/>
</dbReference>
<dbReference type="PANTHER" id="PTHR35020">
    <property type="entry name" value="N-ACETYLGLUCOSAMINE-INDUCED PROTEIN 1"/>
    <property type="match status" value="1"/>
</dbReference>
<dbReference type="PANTHER" id="PTHR35020:SF2">
    <property type="entry name" value="N-ACETYLGLUCOSAMINE-INDUCED PROTEIN 1"/>
    <property type="match status" value="1"/>
</dbReference>
<dbReference type="AlphaFoldDB" id="A0A9W8LGV0"/>
<dbReference type="Proteomes" id="UP001140217">
    <property type="component" value="Unassembled WGS sequence"/>
</dbReference>
<accession>A0A9W8LGV0</accession>
<evidence type="ECO:0000313" key="3">
    <source>
        <dbReference type="Proteomes" id="UP001140217"/>
    </source>
</evidence>